<gene>
    <name evidence="7" type="ORF">M8A51_22570</name>
</gene>
<dbReference type="InterPro" id="IPR036188">
    <property type="entry name" value="FAD/NAD-bd_sf"/>
</dbReference>
<keyword evidence="4" id="KW-0274">FAD</keyword>
<dbReference type="EMBL" id="JAMKFE010000018">
    <property type="protein sequence ID" value="MCM5682322.1"/>
    <property type="molecule type" value="Genomic_DNA"/>
</dbReference>
<feature type="domain" description="Glucose-methanol-choline oxidoreductase C-terminal" evidence="6">
    <location>
        <begin position="362"/>
        <end position="473"/>
    </location>
</feature>
<accession>A0ABT0YVK2</accession>
<dbReference type="InterPro" id="IPR007867">
    <property type="entry name" value="GMC_OxRtase_C"/>
</dbReference>
<organism evidence="7 8">
    <name type="scientific">Caldimonas mangrovi</name>
    <dbReference type="NCBI Taxonomy" id="2944811"/>
    <lineage>
        <taxon>Bacteria</taxon>
        <taxon>Pseudomonadati</taxon>
        <taxon>Pseudomonadota</taxon>
        <taxon>Betaproteobacteria</taxon>
        <taxon>Burkholderiales</taxon>
        <taxon>Sphaerotilaceae</taxon>
        <taxon>Caldimonas</taxon>
    </lineage>
</organism>
<keyword evidence="8" id="KW-1185">Reference proteome</keyword>
<dbReference type="Gene3D" id="3.50.50.60">
    <property type="entry name" value="FAD/NAD(P)-binding domain"/>
    <property type="match status" value="2"/>
</dbReference>
<keyword evidence="3" id="KW-0285">Flavoprotein</keyword>
<evidence type="ECO:0000256" key="2">
    <source>
        <dbReference type="ARBA" id="ARBA00010790"/>
    </source>
</evidence>
<dbReference type="InterPro" id="IPR051473">
    <property type="entry name" value="P2Ox-like"/>
</dbReference>
<protein>
    <submittedName>
        <fullName evidence="7">GMC family oxidoreductase</fullName>
    </submittedName>
</protein>
<evidence type="ECO:0000256" key="3">
    <source>
        <dbReference type="ARBA" id="ARBA00022630"/>
    </source>
</evidence>
<dbReference type="SUPFAM" id="SSF51905">
    <property type="entry name" value="FAD/NAD(P)-binding domain"/>
    <property type="match status" value="1"/>
</dbReference>
<evidence type="ECO:0000313" key="7">
    <source>
        <dbReference type="EMBL" id="MCM5682322.1"/>
    </source>
</evidence>
<sequence>MTTQGNTSDAGHDLVVIGSGFGSLFFIEGALRKRPQLRILVLERGQHRPASWQVEQGRNSDIDPRSTYRTPAGHKEEWNFTVAVGGGTNCWYAQTPRFHPSDFRLHTLYGVGRDWPVDYDELEPYYLAAERKMAVAGDPAMAQLLPRSAPFPLPGHRMSSVDEIMRRAQPQHHLPIATARASIATEQRGRCCATARCRLCPVNAKFNFDNGFAALLDDPRIEWRTDAEVLRLEHSGGTVQAAVYRSGGKEHRARGELFVLGANAIHSPAILLRSGIDHPLTGRGIHEQLGYTVEAFLDGVDNFDGSTITTSLNYSLYDGDFRREHANALIYFENRWPHGLRTDFGRWRQIAPLTVVVEDLPQDDNRVALGEDADGPPVVHHAHHSDYATLGVKRSMAQLERVLAPLPVERIEFRGMRPTESHLQGSLRMGRDRSDSVIDAQQLHHDARNLVVVGSAVFPTGPSANPSLTVAALSLRSAERVL</sequence>
<dbReference type="PANTHER" id="PTHR42784">
    <property type="entry name" value="PYRANOSE 2-OXIDASE"/>
    <property type="match status" value="1"/>
</dbReference>
<evidence type="ECO:0000256" key="4">
    <source>
        <dbReference type="ARBA" id="ARBA00022827"/>
    </source>
</evidence>
<evidence type="ECO:0000256" key="5">
    <source>
        <dbReference type="ARBA" id="ARBA00023002"/>
    </source>
</evidence>
<comment type="caution">
    <text evidence="7">The sequence shown here is derived from an EMBL/GenBank/DDBJ whole genome shotgun (WGS) entry which is preliminary data.</text>
</comment>
<name>A0ABT0YVK2_9BURK</name>
<evidence type="ECO:0000259" key="6">
    <source>
        <dbReference type="Pfam" id="PF05199"/>
    </source>
</evidence>
<dbReference type="Proteomes" id="UP001165541">
    <property type="component" value="Unassembled WGS sequence"/>
</dbReference>
<dbReference type="Pfam" id="PF05199">
    <property type="entry name" value="GMC_oxred_C"/>
    <property type="match status" value="1"/>
</dbReference>
<dbReference type="PANTHER" id="PTHR42784:SF1">
    <property type="entry name" value="PYRANOSE 2-OXIDASE"/>
    <property type="match status" value="1"/>
</dbReference>
<comment type="cofactor">
    <cofactor evidence="1">
        <name>FAD</name>
        <dbReference type="ChEBI" id="CHEBI:57692"/>
    </cofactor>
</comment>
<keyword evidence="5" id="KW-0560">Oxidoreductase</keyword>
<comment type="similarity">
    <text evidence="2">Belongs to the GMC oxidoreductase family.</text>
</comment>
<proteinExistence type="inferred from homology"/>
<dbReference type="RefSeq" id="WP_251780799.1">
    <property type="nucleotide sequence ID" value="NZ_JAMKFE010000018.1"/>
</dbReference>
<reference evidence="7" key="1">
    <citation type="submission" date="2022-05" db="EMBL/GenBank/DDBJ databases">
        <title>Schlegelella sp. nov., isolated from mangrove soil.</title>
        <authorList>
            <person name="Liu Y."/>
            <person name="Ge X."/>
            <person name="Liu W."/>
        </authorList>
    </citation>
    <scope>NUCLEOTIDE SEQUENCE</scope>
    <source>
        <strain evidence="7">S2-27</strain>
    </source>
</reference>
<evidence type="ECO:0000313" key="8">
    <source>
        <dbReference type="Proteomes" id="UP001165541"/>
    </source>
</evidence>
<evidence type="ECO:0000256" key="1">
    <source>
        <dbReference type="ARBA" id="ARBA00001974"/>
    </source>
</evidence>